<dbReference type="Proteomes" id="UP000556026">
    <property type="component" value="Unassembled WGS sequence"/>
</dbReference>
<reference evidence="3" key="1">
    <citation type="submission" date="2020-06" db="EMBL/GenBank/DDBJ databases">
        <title>Draft genomic sequence of Geomonas sp. Red330.</title>
        <authorList>
            <person name="Itoh H."/>
            <person name="Zhenxing X."/>
            <person name="Ushijima N."/>
            <person name="Masuda Y."/>
            <person name="Shiratori Y."/>
            <person name="Senoo K."/>
        </authorList>
    </citation>
    <scope>NUCLEOTIDE SEQUENCE [LARGE SCALE GENOMIC DNA]</scope>
    <source>
        <strain evidence="3">Red330</strain>
    </source>
</reference>
<dbReference type="InterPro" id="IPR001268">
    <property type="entry name" value="NADH_UbQ_OxRdtase_30kDa_su"/>
</dbReference>
<sequence length="178" mass="19929">MHDVEATVARVLEGVLGAQRGEPAWRRDAKGGMSGWYRLGNPEEIPMVARALAGLEARLSMVSAYLVPSPQNAIGREIAYHFDLDGSTLTLTLELPLEGARVPSLTQVYRNADWQEREFRELYDIEVLGHPNPGRLFVDRSLEPALFERLIPYSTFINGANGERLWREVQAAQEEVAP</sequence>
<dbReference type="Pfam" id="PF00329">
    <property type="entry name" value="Complex1_30kDa"/>
    <property type="match status" value="1"/>
</dbReference>
<dbReference type="Gene3D" id="3.30.460.80">
    <property type="entry name" value="NADH:ubiquinone oxidoreductase, 30kDa subunit"/>
    <property type="match status" value="1"/>
</dbReference>
<evidence type="ECO:0000313" key="2">
    <source>
        <dbReference type="EMBL" id="GFO58767.1"/>
    </source>
</evidence>
<dbReference type="AlphaFoldDB" id="A0A6V8MFN6"/>
<dbReference type="SUPFAM" id="SSF143243">
    <property type="entry name" value="Nqo5-like"/>
    <property type="match status" value="1"/>
</dbReference>
<gene>
    <name evidence="2" type="ORF">GMST_10920</name>
</gene>
<protein>
    <submittedName>
        <fullName evidence="2">Hydrogenase subunit CooU</fullName>
    </submittedName>
</protein>
<dbReference type="GO" id="GO:0008137">
    <property type="term" value="F:NADH dehydrogenase (ubiquinone) activity"/>
    <property type="evidence" value="ECO:0007669"/>
    <property type="project" value="InterPro"/>
</dbReference>
<comment type="caution">
    <text evidence="2">The sequence shown here is derived from an EMBL/GenBank/DDBJ whole genome shotgun (WGS) entry which is preliminary data.</text>
</comment>
<accession>A0A6V8MFN6</accession>
<evidence type="ECO:0000259" key="1">
    <source>
        <dbReference type="Pfam" id="PF00329"/>
    </source>
</evidence>
<keyword evidence="3" id="KW-1185">Reference proteome</keyword>
<dbReference type="EMBL" id="BLXX01000002">
    <property type="protein sequence ID" value="GFO58767.1"/>
    <property type="molecule type" value="Genomic_DNA"/>
</dbReference>
<dbReference type="RefSeq" id="WP_183353615.1">
    <property type="nucleotide sequence ID" value="NZ_BLXX01000002.1"/>
</dbReference>
<proteinExistence type="predicted"/>
<dbReference type="InterPro" id="IPR037232">
    <property type="entry name" value="NADH_quin_OxRdtase_su_C/D-like"/>
</dbReference>
<feature type="domain" description="NADH:ubiquinone oxidoreductase 30kDa subunit" evidence="1">
    <location>
        <begin position="42"/>
        <end position="142"/>
    </location>
</feature>
<organism evidence="2 3">
    <name type="scientific">Geomonas silvestris</name>
    <dbReference type="NCBI Taxonomy" id="2740184"/>
    <lineage>
        <taxon>Bacteria</taxon>
        <taxon>Pseudomonadati</taxon>
        <taxon>Thermodesulfobacteriota</taxon>
        <taxon>Desulfuromonadia</taxon>
        <taxon>Geobacterales</taxon>
        <taxon>Geobacteraceae</taxon>
        <taxon>Geomonas</taxon>
    </lineage>
</organism>
<name>A0A6V8MFN6_9BACT</name>
<evidence type="ECO:0000313" key="3">
    <source>
        <dbReference type="Proteomes" id="UP000556026"/>
    </source>
</evidence>